<accession>A0A6I2UU92</accession>
<evidence type="ECO:0000256" key="3">
    <source>
        <dbReference type="ARBA" id="ARBA00023004"/>
    </source>
</evidence>
<evidence type="ECO:0000256" key="4">
    <source>
        <dbReference type="ARBA" id="ARBA00023014"/>
    </source>
</evidence>
<evidence type="ECO:0000313" key="7">
    <source>
        <dbReference type="EMBL" id="MSV25723.1"/>
    </source>
</evidence>
<evidence type="ECO:0000259" key="6">
    <source>
        <dbReference type="Pfam" id="PF04055"/>
    </source>
</evidence>
<dbReference type="InterPro" id="IPR013785">
    <property type="entry name" value="Aldolase_TIM"/>
</dbReference>
<feature type="binding site" evidence="5">
    <location>
        <position position="66"/>
    </location>
    <ligand>
        <name>[4Fe-4S] cluster</name>
        <dbReference type="ChEBI" id="CHEBI:49883"/>
        <note>4Fe-4S-S-AdoMet</note>
    </ligand>
</feature>
<evidence type="ECO:0000256" key="5">
    <source>
        <dbReference type="PIRSR" id="PIRSR004869-50"/>
    </source>
</evidence>
<comment type="cofactor">
    <cofactor evidence="5">
        <name>[4Fe-4S] cluster</name>
        <dbReference type="ChEBI" id="CHEBI:49883"/>
    </cofactor>
    <text evidence="5">Binds 1 [4Fe-4S] cluster. The cluster is coordinated with 3 cysteines and an exchangeable S-adenosyl-L-methionine.</text>
</comment>
<evidence type="ECO:0000256" key="1">
    <source>
        <dbReference type="ARBA" id="ARBA00022691"/>
    </source>
</evidence>
<dbReference type="AlphaFoldDB" id="A0A6I2UU92"/>
<sequence>MLDIHHCELCPRRCGVDRTKARGFCGAGERARVALVSLHRWEEPCLTGADGRGAGTVFFSYCNLRCCFCQNHEISHEGRGFEVTDERLAEIFLEQQERGAATLDLVTPTHYVPGILHALEVARRSGFRLPVVYNSSAYETEATVEALRGQVDIFLPDLKYADEESGRLYSEAPDYFAAAAKAIRKMFELAGPVQFDADGQLRKGVLIRHLVLPGHRHESMRVLDWIWRTFGDRVQLSLMNQYTPMYRAAEYRGMNRRLTTFEYESVVNHAVELGFTHAYIQEGMTASEQFVPHFDGSGVRRSV</sequence>
<dbReference type="GO" id="GO:0003824">
    <property type="term" value="F:catalytic activity"/>
    <property type="evidence" value="ECO:0007669"/>
    <property type="project" value="InterPro"/>
</dbReference>
<organism evidence="7 8">
    <name type="scientific">Selenomonas montiformis</name>
    <dbReference type="NCBI Taxonomy" id="2652285"/>
    <lineage>
        <taxon>Bacteria</taxon>
        <taxon>Bacillati</taxon>
        <taxon>Bacillota</taxon>
        <taxon>Negativicutes</taxon>
        <taxon>Selenomonadales</taxon>
        <taxon>Selenomonadaceae</taxon>
        <taxon>Selenomonas</taxon>
    </lineage>
</organism>
<dbReference type="InterPro" id="IPR016431">
    <property type="entry name" value="Pyrv-formate_lyase-activ_prd"/>
</dbReference>
<keyword evidence="8" id="KW-1185">Reference proteome</keyword>
<dbReference type="SUPFAM" id="SSF102114">
    <property type="entry name" value="Radical SAM enzymes"/>
    <property type="match status" value="1"/>
</dbReference>
<keyword evidence="3 5" id="KW-0408">Iron</keyword>
<dbReference type="PANTHER" id="PTHR43075:SF1">
    <property type="entry name" value="FORMATE LYASE ACTIVATING ENZYME, PUTATIVE (AFU_ORTHOLOGUE AFUA_2G15630)-RELATED"/>
    <property type="match status" value="1"/>
</dbReference>
<keyword evidence="1 5" id="KW-0949">S-adenosyl-L-methionine</keyword>
<feature type="domain" description="Radical SAM core" evidence="6">
    <location>
        <begin position="57"/>
        <end position="219"/>
    </location>
</feature>
<dbReference type="SFLD" id="SFLDS00029">
    <property type="entry name" value="Radical_SAM"/>
    <property type="match status" value="1"/>
</dbReference>
<dbReference type="PIRSF" id="PIRSF004869">
    <property type="entry name" value="PflX_prd"/>
    <property type="match status" value="1"/>
</dbReference>
<feature type="binding site" evidence="5">
    <location>
        <position position="62"/>
    </location>
    <ligand>
        <name>[4Fe-4S] cluster</name>
        <dbReference type="ChEBI" id="CHEBI:49883"/>
        <note>4Fe-4S-S-AdoMet</note>
    </ligand>
</feature>
<dbReference type="GO" id="GO:0046872">
    <property type="term" value="F:metal ion binding"/>
    <property type="evidence" value="ECO:0007669"/>
    <property type="project" value="UniProtKB-KW"/>
</dbReference>
<keyword evidence="4 5" id="KW-0411">Iron-sulfur</keyword>
<dbReference type="PANTHER" id="PTHR43075">
    <property type="entry name" value="FORMATE LYASE ACTIVATING ENZYME, PUTATIVE (AFU_ORTHOLOGUE AFUA_2G15630)-RELATED"/>
    <property type="match status" value="1"/>
</dbReference>
<comment type="caution">
    <text evidence="7">The sequence shown here is derived from an EMBL/GenBank/DDBJ whole genome shotgun (WGS) entry which is preliminary data.</text>
</comment>
<dbReference type="Gene3D" id="3.20.20.70">
    <property type="entry name" value="Aldolase class I"/>
    <property type="match status" value="1"/>
</dbReference>
<dbReference type="InterPro" id="IPR058240">
    <property type="entry name" value="rSAM_sf"/>
</dbReference>
<reference evidence="7 8" key="1">
    <citation type="submission" date="2019-08" db="EMBL/GenBank/DDBJ databases">
        <title>In-depth cultivation of the pig gut microbiome towards novel bacterial diversity and tailored functional studies.</title>
        <authorList>
            <person name="Wylensek D."/>
            <person name="Hitch T.C.A."/>
            <person name="Clavel T."/>
        </authorList>
    </citation>
    <scope>NUCLEOTIDE SEQUENCE [LARGE SCALE GENOMIC DNA]</scope>
    <source>
        <strain evidence="8">WCA-380-WT-3B3</strain>
    </source>
</reference>
<dbReference type="Pfam" id="PF04055">
    <property type="entry name" value="Radical_SAM"/>
    <property type="match status" value="1"/>
</dbReference>
<protein>
    <submittedName>
        <fullName evidence="7">Radical SAM protein</fullName>
    </submittedName>
</protein>
<keyword evidence="2 5" id="KW-0479">Metal-binding</keyword>
<dbReference type="Proteomes" id="UP000430222">
    <property type="component" value="Unassembled WGS sequence"/>
</dbReference>
<evidence type="ECO:0000256" key="2">
    <source>
        <dbReference type="ARBA" id="ARBA00022723"/>
    </source>
</evidence>
<evidence type="ECO:0000313" key="8">
    <source>
        <dbReference type="Proteomes" id="UP000430222"/>
    </source>
</evidence>
<feature type="binding site" evidence="5">
    <location>
        <position position="69"/>
    </location>
    <ligand>
        <name>[4Fe-4S] cluster</name>
        <dbReference type="ChEBI" id="CHEBI:49883"/>
        <note>4Fe-4S-S-AdoMet</note>
    </ligand>
</feature>
<gene>
    <name evidence="7" type="ORF">FYJ78_11220</name>
</gene>
<dbReference type="SFLD" id="SFLDG01099">
    <property type="entry name" value="Uncharacterised_Radical_SAM_Su"/>
    <property type="match status" value="1"/>
</dbReference>
<proteinExistence type="predicted"/>
<dbReference type="RefSeq" id="WP_154621481.1">
    <property type="nucleotide sequence ID" value="NZ_JBQHVT010000013.1"/>
</dbReference>
<dbReference type="EMBL" id="VUNL01000014">
    <property type="protein sequence ID" value="MSV25723.1"/>
    <property type="molecule type" value="Genomic_DNA"/>
</dbReference>
<dbReference type="InterPro" id="IPR040085">
    <property type="entry name" value="MJ0674-like"/>
</dbReference>
<dbReference type="CDD" id="cd01335">
    <property type="entry name" value="Radical_SAM"/>
    <property type="match status" value="1"/>
</dbReference>
<dbReference type="GO" id="GO:0051536">
    <property type="term" value="F:iron-sulfur cluster binding"/>
    <property type="evidence" value="ECO:0007669"/>
    <property type="project" value="UniProtKB-KW"/>
</dbReference>
<dbReference type="InterPro" id="IPR007197">
    <property type="entry name" value="rSAM"/>
</dbReference>
<name>A0A6I2UU92_9FIRM</name>